<dbReference type="Gene3D" id="3.40.50.2300">
    <property type="match status" value="2"/>
</dbReference>
<comment type="similarity">
    <text evidence="1">Belongs to the leucine-binding protein family.</text>
</comment>
<evidence type="ECO:0000256" key="1">
    <source>
        <dbReference type="ARBA" id="ARBA00010062"/>
    </source>
</evidence>
<dbReference type="Pfam" id="PF13458">
    <property type="entry name" value="Peripla_BP_6"/>
    <property type="match status" value="1"/>
</dbReference>
<evidence type="ECO:0000256" key="2">
    <source>
        <dbReference type="ARBA" id="ARBA00022729"/>
    </source>
</evidence>
<feature type="domain" description="Leucine-binding protein" evidence="3">
    <location>
        <begin position="33"/>
        <end position="299"/>
    </location>
</feature>
<keyword evidence="2" id="KW-0732">Signal</keyword>
<dbReference type="Proteomes" id="UP000229600">
    <property type="component" value="Unassembled WGS sequence"/>
</dbReference>
<accession>A0A2H0N6L6</accession>
<dbReference type="AlphaFoldDB" id="A0A2H0N6L6"/>
<comment type="caution">
    <text evidence="4">The sequence shown here is derived from an EMBL/GenBank/DDBJ whole genome shotgun (WGS) entry which is preliminary data.</text>
</comment>
<name>A0A2H0N6L6_9BACT</name>
<dbReference type="PANTHER" id="PTHR30483">
    <property type="entry name" value="LEUCINE-SPECIFIC-BINDING PROTEIN"/>
    <property type="match status" value="1"/>
</dbReference>
<dbReference type="InterPro" id="IPR028082">
    <property type="entry name" value="Peripla_BP_I"/>
</dbReference>
<evidence type="ECO:0000259" key="3">
    <source>
        <dbReference type="Pfam" id="PF13458"/>
    </source>
</evidence>
<reference evidence="4 5" key="1">
    <citation type="submission" date="2017-09" db="EMBL/GenBank/DDBJ databases">
        <title>Depth-based differentiation of microbial function through sediment-hosted aquifers and enrichment of novel symbionts in the deep terrestrial subsurface.</title>
        <authorList>
            <person name="Probst A.J."/>
            <person name="Ladd B."/>
            <person name="Jarett J.K."/>
            <person name="Geller-Mcgrath D.E."/>
            <person name="Sieber C.M."/>
            <person name="Emerson J.B."/>
            <person name="Anantharaman K."/>
            <person name="Thomas B.C."/>
            <person name="Malmstrom R."/>
            <person name="Stieglmeier M."/>
            <person name="Klingl A."/>
            <person name="Woyke T."/>
            <person name="Ryan C.M."/>
            <person name="Banfield J.F."/>
        </authorList>
    </citation>
    <scope>NUCLEOTIDE SEQUENCE [LARGE SCALE GENOMIC DNA]</scope>
    <source>
        <strain evidence="4">CG11_big_fil_rev_8_21_14_0_20_39_34</strain>
    </source>
</reference>
<dbReference type="SUPFAM" id="SSF53822">
    <property type="entry name" value="Periplasmic binding protein-like I"/>
    <property type="match status" value="1"/>
</dbReference>
<gene>
    <name evidence="4" type="ORF">COV59_00285</name>
</gene>
<evidence type="ECO:0000313" key="4">
    <source>
        <dbReference type="EMBL" id="PIR04550.1"/>
    </source>
</evidence>
<dbReference type="EMBL" id="PCWN01000001">
    <property type="protein sequence ID" value="PIR04550.1"/>
    <property type="molecule type" value="Genomic_DNA"/>
</dbReference>
<dbReference type="PANTHER" id="PTHR30483:SF6">
    <property type="entry name" value="PERIPLASMIC BINDING PROTEIN OF ABC TRANSPORTER FOR NATURAL AMINO ACIDS"/>
    <property type="match status" value="1"/>
</dbReference>
<evidence type="ECO:0000313" key="5">
    <source>
        <dbReference type="Proteomes" id="UP000229600"/>
    </source>
</evidence>
<dbReference type="InterPro" id="IPR051010">
    <property type="entry name" value="BCAA_transport"/>
</dbReference>
<dbReference type="PROSITE" id="PS51257">
    <property type="entry name" value="PROKAR_LIPOPROTEIN"/>
    <property type="match status" value="1"/>
</dbReference>
<dbReference type="InterPro" id="IPR028081">
    <property type="entry name" value="Leu-bd"/>
</dbReference>
<proteinExistence type="inferred from homology"/>
<sequence length="356" mass="39331">MLIMKKFIPIITVLLLFLTGCSLSEGKKETPPTLKVGVVLPLTGDFSQLGQETLKGIQLAQQKLQQSGKASIELIVEDDKSLNPVSATEAANKLTNIDHVSIVLTLIIEEARPIAPILSDNGIPLLVLWDSNQYLSESGPLVYSNGFSTERSGEIMAEYAHYVLGLKNIALVSHQDPWANLINKSFSEKFVDLGGTLSLQENIPISENDFRTTLTKVKQNNSDGIYFPLIPPGNIDFLKQVHEFNLNLPLMTGDTLLPTVISESGKNVEGVIYTNNWTDEIPELTELYQQTYGEKINDAILVSFGYDGLQKVIEAANPKNGNIIEGLNILFGEKKRADRIQKLYTVKNGIAEEIKF</sequence>
<protein>
    <recommendedName>
        <fullName evidence="3">Leucine-binding protein domain-containing protein</fullName>
    </recommendedName>
</protein>
<organism evidence="4 5">
    <name type="scientific">Candidatus Magasanikbacteria bacterium CG11_big_fil_rev_8_21_14_0_20_39_34</name>
    <dbReference type="NCBI Taxonomy" id="1974653"/>
    <lineage>
        <taxon>Bacteria</taxon>
        <taxon>Candidatus Magasanikiibacteriota</taxon>
    </lineage>
</organism>